<dbReference type="Proteomes" id="UP000242188">
    <property type="component" value="Unassembled WGS sequence"/>
</dbReference>
<dbReference type="AlphaFoldDB" id="A0A210QXS1"/>
<feature type="transmembrane region" description="Helical" evidence="5">
    <location>
        <begin position="259"/>
        <end position="279"/>
    </location>
</feature>
<keyword evidence="7" id="KW-0378">Hydrolase</keyword>
<dbReference type="GO" id="GO:0008270">
    <property type="term" value="F:zinc ion binding"/>
    <property type="evidence" value="ECO:0007669"/>
    <property type="project" value="UniProtKB-KW"/>
</dbReference>
<dbReference type="GO" id="GO:0051865">
    <property type="term" value="P:protein autoubiquitination"/>
    <property type="evidence" value="ECO:0007669"/>
    <property type="project" value="TreeGrafter"/>
</dbReference>
<feature type="domain" description="RING-type" evidence="6">
    <location>
        <begin position="4"/>
        <end position="49"/>
    </location>
</feature>
<dbReference type="InterPro" id="IPR018957">
    <property type="entry name" value="Znf_C3HC4_RING-type"/>
</dbReference>
<keyword evidence="7" id="KW-0347">Helicase</keyword>
<evidence type="ECO:0000256" key="4">
    <source>
        <dbReference type="PROSITE-ProRule" id="PRU00175"/>
    </source>
</evidence>
<dbReference type="GO" id="GO:0004386">
    <property type="term" value="F:helicase activity"/>
    <property type="evidence" value="ECO:0007669"/>
    <property type="project" value="UniProtKB-KW"/>
</dbReference>
<dbReference type="OrthoDB" id="6270329at2759"/>
<dbReference type="PANTHER" id="PTHR12109">
    <property type="entry name" value="RING FINGER PROTEIN 141-RELATED"/>
    <property type="match status" value="1"/>
</dbReference>
<keyword evidence="3" id="KW-0862">Zinc</keyword>
<dbReference type="PROSITE" id="PS50089">
    <property type="entry name" value="ZF_RING_2"/>
    <property type="match status" value="1"/>
</dbReference>
<evidence type="ECO:0000256" key="1">
    <source>
        <dbReference type="ARBA" id="ARBA00022723"/>
    </source>
</evidence>
<dbReference type="SMART" id="SM00184">
    <property type="entry name" value="RING"/>
    <property type="match status" value="1"/>
</dbReference>
<dbReference type="STRING" id="6573.A0A210QXS1"/>
<name>A0A210QXS1_MIZYE</name>
<feature type="transmembrane region" description="Helical" evidence="5">
    <location>
        <begin position="215"/>
        <end position="239"/>
    </location>
</feature>
<accession>A0A210QXS1</accession>
<feature type="transmembrane region" description="Helical" evidence="5">
    <location>
        <begin position="285"/>
        <end position="310"/>
    </location>
</feature>
<reference evidence="7 8" key="1">
    <citation type="journal article" date="2017" name="Nat. Ecol. Evol.">
        <title>Scallop genome provides insights into evolution of bilaterian karyotype and development.</title>
        <authorList>
            <person name="Wang S."/>
            <person name="Zhang J."/>
            <person name="Jiao W."/>
            <person name="Li J."/>
            <person name="Xun X."/>
            <person name="Sun Y."/>
            <person name="Guo X."/>
            <person name="Huan P."/>
            <person name="Dong B."/>
            <person name="Zhang L."/>
            <person name="Hu X."/>
            <person name="Sun X."/>
            <person name="Wang J."/>
            <person name="Zhao C."/>
            <person name="Wang Y."/>
            <person name="Wang D."/>
            <person name="Huang X."/>
            <person name="Wang R."/>
            <person name="Lv J."/>
            <person name="Li Y."/>
            <person name="Zhang Z."/>
            <person name="Liu B."/>
            <person name="Lu W."/>
            <person name="Hui Y."/>
            <person name="Liang J."/>
            <person name="Zhou Z."/>
            <person name="Hou R."/>
            <person name="Li X."/>
            <person name="Liu Y."/>
            <person name="Li H."/>
            <person name="Ning X."/>
            <person name="Lin Y."/>
            <person name="Zhao L."/>
            <person name="Xing Q."/>
            <person name="Dou J."/>
            <person name="Li Y."/>
            <person name="Mao J."/>
            <person name="Guo H."/>
            <person name="Dou H."/>
            <person name="Li T."/>
            <person name="Mu C."/>
            <person name="Jiang W."/>
            <person name="Fu Q."/>
            <person name="Fu X."/>
            <person name="Miao Y."/>
            <person name="Liu J."/>
            <person name="Yu Q."/>
            <person name="Li R."/>
            <person name="Liao H."/>
            <person name="Li X."/>
            <person name="Kong Y."/>
            <person name="Jiang Z."/>
            <person name="Chourrout D."/>
            <person name="Li R."/>
            <person name="Bao Z."/>
        </authorList>
    </citation>
    <scope>NUCLEOTIDE SEQUENCE [LARGE SCALE GENOMIC DNA]</scope>
    <source>
        <strain evidence="7 8">PY_sf001</strain>
    </source>
</reference>
<evidence type="ECO:0000259" key="6">
    <source>
        <dbReference type="PROSITE" id="PS50089"/>
    </source>
</evidence>
<evidence type="ECO:0000256" key="3">
    <source>
        <dbReference type="ARBA" id="ARBA00022833"/>
    </source>
</evidence>
<dbReference type="EMBL" id="NEDP02001335">
    <property type="protein sequence ID" value="OWF53502.1"/>
    <property type="molecule type" value="Genomic_DNA"/>
</dbReference>
<keyword evidence="5" id="KW-1133">Transmembrane helix</keyword>
<evidence type="ECO:0000313" key="8">
    <source>
        <dbReference type="Proteomes" id="UP000242188"/>
    </source>
</evidence>
<proteinExistence type="predicted"/>
<keyword evidence="2 4" id="KW-0863">Zinc-finger</keyword>
<dbReference type="SUPFAM" id="SSF57850">
    <property type="entry name" value="RING/U-box"/>
    <property type="match status" value="1"/>
</dbReference>
<dbReference type="Gene3D" id="3.30.40.10">
    <property type="entry name" value="Zinc/RING finger domain, C3HC4 (zinc finger)"/>
    <property type="match status" value="1"/>
</dbReference>
<keyword evidence="1" id="KW-0479">Metal-binding</keyword>
<comment type="caution">
    <text evidence="7">The sequence shown here is derived from an EMBL/GenBank/DDBJ whole genome shotgun (WGS) entry which is preliminary data.</text>
</comment>
<gene>
    <name evidence="7" type="ORF">KP79_PYT13615</name>
</gene>
<evidence type="ECO:0000313" key="7">
    <source>
        <dbReference type="EMBL" id="OWF53502.1"/>
    </source>
</evidence>
<protein>
    <submittedName>
        <fullName evidence="7">ATP-dependent helicase IRC20</fullName>
    </submittedName>
</protein>
<evidence type="ECO:0000256" key="2">
    <source>
        <dbReference type="ARBA" id="ARBA00022771"/>
    </source>
</evidence>
<dbReference type="GO" id="GO:0004842">
    <property type="term" value="F:ubiquitin-protein transferase activity"/>
    <property type="evidence" value="ECO:0007669"/>
    <property type="project" value="TreeGrafter"/>
</dbReference>
<evidence type="ECO:0000256" key="5">
    <source>
        <dbReference type="SAM" id="Phobius"/>
    </source>
</evidence>
<keyword evidence="7" id="KW-0067">ATP-binding</keyword>
<dbReference type="InterPro" id="IPR001841">
    <property type="entry name" value="Znf_RING"/>
</dbReference>
<dbReference type="Pfam" id="PF00097">
    <property type="entry name" value="zf-C3HC4"/>
    <property type="match status" value="1"/>
</dbReference>
<dbReference type="PANTHER" id="PTHR12109:SF3">
    <property type="entry name" value="RING FINGER PROTEIN 141"/>
    <property type="match status" value="1"/>
</dbReference>
<keyword evidence="5" id="KW-0472">Membrane</keyword>
<sequence length="336" mass="38298">MVNCSICLDAIKTPTCCIPCGHVFCNMCIGRWQRQHAYNGTTRDCPQCRCQIEQAQIIRFDTSEEVNDIEYDDAVDNPWDVSDVGTILKSLENIWKRSQVRQILKTGQARILSYDCVKCMWDCARNGWNNGKQFVGEIQEADGLENKLNLVKMRLHQGFSHCKHRVMHHPLTEALKRKWAGLSEDWKHVLAISLAVLVVLLLVDVQHKDGLIQSVIFPVFHTFFFIFHELLACLVYIVVRPLYCSFLCTMEVASTLADVTVETLVSVIQMIMAFIVLPMTMALGLIQVVTATVGTIMRTLIPLFILLYFISPSVQHHCRAVLARLQHQNHNQEQGN</sequence>
<keyword evidence="5" id="KW-0812">Transmembrane</keyword>
<dbReference type="InterPro" id="IPR013083">
    <property type="entry name" value="Znf_RING/FYVE/PHD"/>
</dbReference>
<keyword evidence="7" id="KW-0547">Nucleotide-binding</keyword>
<organism evidence="7 8">
    <name type="scientific">Mizuhopecten yessoensis</name>
    <name type="common">Japanese scallop</name>
    <name type="synonym">Patinopecten yessoensis</name>
    <dbReference type="NCBI Taxonomy" id="6573"/>
    <lineage>
        <taxon>Eukaryota</taxon>
        <taxon>Metazoa</taxon>
        <taxon>Spiralia</taxon>
        <taxon>Lophotrochozoa</taxon>
        <taxon>Mollusca</taxon>
        <taxon>Bivalvia</taxon>
        <taxon>Autobranchia</taxon>
        <taxon>Pteriomorphia</taxon>
        <taxon>Pectinida</taxon>
        <taxon>Pectinoidea</taxon>
        <taxon>Pectinidae</taxon>
        <taxon>Mizuhopecten</taxon>
    </lineage>
</organism>
<dbReference type="PROSITE" id="PS00518">
    <property type="entry name" value="ZF_RING_1"/>
    <property type="match status" value="1"/>
</dbReference>
<keyword evidence="8" id="KW-1185">Reference proteome</keyword>
<dbReference type="InterPro" id="IPR047126">
    <property type="entry name" value="RNF141-like"/>
</dbReference>
<feature type="transmembrane region" description="Helical" evidence="5">
    <location>
        <begin position="186"/>
        <end position="203"/>
    </location>
</feature>
<dbReference type="InterPro" id="IPR017907">
    <property type="entry name" value="Znf_RING_CS"/>
</dbReference>